<gene>
    <name evidence="1" type="ORF">T01_6479</name>
</gene>
<evidence type="ECO:0000313" key="2">
    <source>
        <dbReference type="Proteomes" id="UP000054776"/>
    </source>
</evidence>
<name>A0A0V1B745_TRISP</name>
<sequence>MFRNSYAVQCSAWQLLCRANRRRRFRRASGDVIDSKQKPLTVPDYGSTYACHRIQAVNCAHQEEARLKNGTTLKVSSKAADAQSRIPHSIINNNNNTTTNNGSWPFVGRLVDCEKLTTVHPTVQRLVSRKGNNNIFTTANGTTPACGMWNETKNCRLFTSISQ</sequence>
<comment type="caution">
    <text evidence="1">The sequence shown here is derived from an EMBL/GenBank/DDBJ whole genome shotgun (WGS) entry which is preliminary data.</text>
</comment>
<accession>A0A0V1B745</accession>
<dbReference type="OrthoDB" id="10426783at2759"/>
<dbReference type="Proteomes" id="UP000054776">
    <property type="component" value="Unassembled WGS sequence"/>
</dbReference>
<keyword evidence="2" id="KW-1185">Reference proteome</keyword>
<reference evidence="1 2" key="1">
    <citation type="submission" date="2015-01" db="EMBL/GenBank/DDBJ databases">
        <title>Evolution of Trichinella species and genotypes.</title>
        <authorList>
            <person name="Korhonen P.K."/>
            <person name="Edoardo P."/>
            <person name="Giuseppe L.R."/>
            <person name="Gasser R.B."/>
        </authorList>
    </citation>
    <scope>NUCLEOTIDE SEQUENCE [LARGE SCALE GENOMIC DNA]</scope>
    <source>
        <strain evidence="1">ISS3</strain>
    </source>
</reference>
<protein>
    <submittedName>
        <fullName evidence="1">Uncharacterized protein</fullName>
    </submittedName>
</protein>
<dbReference type="EMBL" id="JYDH01000092">
    <property type="protein sequence ID" value="KRY32811.1"/>
    <property type="molecule type" value="Genomic_DNA"/>
</dbReference>
<evidence type="ECO:0000313" key="1">
    <source>
        <dbReference type="EMBL" id="KRY32811.1"/>
    </source>
</evidence>
<dbReference type="AlphaFoldDB" id="A0A0V1B745"/>
<proteinExistence type="predicted"/>
<dbReference type="InParanoid" id="A0A0V1B745"/>
<organism evidence="1 2">
    <name type="scientific">Trichinella spiralis</name>
    <name type="common">Trichina worm</name>
    <dbReference type="NCBI Taxonomy" id="6334"/>
    <lineage>
        <taxon>Eukaryota</taxon>
        <taxon>Metazoa</taxon>
        <taxon>Ecdysozoa</taxon>
        <taxon>Nematoda</taxon>
        <taxon>Enoplea</taxon>
        <taxon>Dorylaimia</taxon>
        <taxon>Trichinellida</taxon>
        <taxon>Trichinellidae</taxon>
        <taxon>Trichinella</taxon>
    </lineage>
</organism>